<comment type="subcellular location">
    <subcellularLocation>
        <location evidence="1">Mitochondrion outer membrane</location>
        <topology evidence="1">Single-pass membrane protein</topology>
    </subcellularLocation>
</comment>
<evidence type="ECO:0000256" key="9">
    <source>
        <dbReference type="ARBA" id="ARBA00023136"/>
    </source>
</evidence>
<keyword evidence="7 13" id="KW-1133">Transmembrane helix</keyword>
<name>A0AAV5GP44_9BASI</name>
<feature type="compositionally biased region" description="Acidic residues" evidence="12">
    <location>
        <begin position="435"/>
        <end position="444"/>
    </location>
</feature>
<accession>A0AAV5GP44</accession>
<keyword evidence="9 13" id="KW-0472">Membrane</keyword>
<evidence type="ECO:0000313" key="15">
    <source>
        <dbReference type="EMBL" id="GJN91316.1"/>
    </source>
</evidence>
<evidence type="ECO:0000256" key="12">
    <source>
        <dbReference type="SAM" id="MobiDB-lite"/>
    </source>
</evidence>
<feature type="region of interest" description="Disordered" evidence="12">
    <location>
        <begin position="433"/>
        <end position="483"/>
    </location>
</feature>
<feature type="transmembrane region" description="Helical" evidence="13">
    <location>
        <begin position="36"/>
        <end position="58"/>
    </location>
</feature>
<evidence type="ECO:0000256" key="2">
    <source>
        <dbReference type="ARBA" id="ARBA00007103"/>
    </source>
</evidence>
<comment type="catalytic activity">
    <reaction evidence="10">
        <text>O-acetyl-L-serine + hydrogen sulfide = L-cysteine + acetate</text>
        <dbReference type="Rhea" id="RHEA:14829"/>
        <dbReference type="ChEBI" id="CHEBI:29919"/>
        <dbReference type="ChEBI" id="CHEBI:30089"/>
        <dbReference type="ChEBI" id="CHEBI:35235"/>
        <dbReference type="ChEBI" id="CHEBI:58340"/>
        <dbReference type="EC" id="2.5.1.47"/>
    </reaction>
</comment>
<dbReference type="FunFam" id="3.40.50.1100:FF:000096">
    <property type="entry name" value="Related to cysteine synthase"/>
    <property type="match status" value="1"/>
</dbReference>
<evidence type="ECO:0000313" key="16">
    <source>
        <dbReference type="Proteomes" id="UP001342314"/>
    </source>
</evidence>
<dbReference type="SUPFAM" id="SSF53686">
    <property type="entry name" value="Tryptophan synthase beta subunit-like PLP-dependent enzymes"/>
    <property type="match status" value="1"/>
</dbReference>
<feature type="domain" description="Tryptophan synthase beta chain-like PALP" evidence="14">
    <location>
        <begin position="118"/>
        <end position="400"/>
    </location>
</feature>
<evidence type="ECO:0000256" key="10">
    <source>
        <dbReference type="ARBA" id="ARBA00047931"/>
    </source>
</evidence>
<comment type="caution">
    <text evidence="15">The sequence shown here is derived from an EMBL/GenBank/DDBJ whole genome shotgun (WGS) entry which is preliminary data.</text>
</comment>
<reference evidence="15 16" key="1">
    <citation type="submission" date="2021-12" db="EMBL/GenBank/DDBJ databases">
        <title>High titer production of polyol ester of fatty acids by Rhodotorula paludigena BS15 towards product separation-free biomass refinery.</title>
        <authorList>
            <person name="Mano J."/>
            <person name="Ono H."/>
            <person name="Tanaka T."/>
            <person name="Naito K."/>
            <person name="Sushida H."/>
            <person name="Ike M."/>
            <person name="Tokuyasu K."/>
            <person name="Kitaoka M."/>
        </authorList>
    </citation>
    <scope>NUCLEOTIDE SEQUENCE [LARGE SCALE GENOMIC DNA]</scope>
    <source>
        <strain evidence="15 16">BS15</strain>
    </source>
</reference>
<sequence>MAAVLAQLPFWVRHPLLALPIPAFLRPSKLGSKRSLVLGLSLGFSLSLSLTGLALYALDAWKRSLRRKARKRIIEVRGDEVVKGIEGLIGNTPLVRINSLSDKLGVDILVLILSCVYDHRGNIVLPDDVAKEKIQMLRVLGAEVEPVRPVSIVDRRHYVNLARQRALEFGKETVRSTASAPSPSDTPRAVTPRPSYDNSRQAPDLLVTSASSSSRPSPDPPRGLFADQFENLSNLRAHEQGTAVEIWEQTAGRVDGFVSGAGTGGTIAGVGRVLKEKTSGACEIVLADPQGSGLYHKIHDGVMYAETESEGKRRRYQVDTIVEGIGLNRITRNLSKALPIIDDAIRVTDAEAVAMARHLALHDGLFLGSSSAVNLVACVRLARSWGRNGRGKRIVTILCDSGARHVSRFWNDDYLAREGLAIPPSLDFLFSEPCAADDDDEDAPDPTHDSELASDDPLDLPPPPMDLLEVKGGTGGAVPLEER</sequence>
<evidence type="ECO:0000256" key="5">
    <source>
        <dbReference type="ARBA" id="ARBA00022692"/>
    </source>
</evidence>
<evidence type="ECO:0000256" key="3">
    <source>
        <dbReference type="ARBA" id="ARBA00012681"/>
    </source>
</evidence>
<evidence type="ECO:0000256" key="4">
    <source>
        <dbReference type="ARBA" id="ARBA00022679"/>
    </source>
</evidence>
<dbReference type="Proteomes" id="UP001342314">
    <property type="component" value="Unassembled WGS sequence"/>
</dbReference>
<organism evidence="15 16">
    <name type="scientific">Rhodotorula paludigena</name>
    <dbReference type="NCBI Taxonomy" id="86838"/>
    <lineage>
        <taxon>Eukaryota</taxon>
        <taxon>Fungi</taxon>
        <taxon>Dikarya</taxon>
        <taxon>Basidiomycota</taxon>
        <taxon>Pucciniomycotina</taxon>
        <taxon>Microbotryomycetes</taxon>
        <taxon>Sporidiobolales</taxon>
        <taxon>Sporidiobolaceae</taxon>
        <taxon>Rhodotorula</taxon>
    </lineage>
</organism>
<dbReference type="AlphaFoldDB" id="A0AAV5GP44"/>
<dbReference type="GO" id="GO:0004124">
    <property type="term" value="F:cysteine synthase activity"/>
    <property type="evidence" value="ECO:0007669"/>
    <property type="project" value="UniProtKB-EC"/>
</dbReference>
<keyword evidence="6" id="KW-1000">Mitochondrion outer membrane</keyword>
<dbReference type="Gene3D" id="3.40.50.1100">
    <property type="match status" value="2"/>
</dbReference>
<evidence type="ECO:0000256" key="7">
    <source>
        <dbReference type="ARBA" id="ARBA00022989"/>
    </source>
</evidence>
<evidence type="ECO:0000256" key="8">
    <source>
        <dbReference type="ARBA" id="ARBA00023128"/>
    </source>
</evidence>
<gene>
    <name evidence="15" type="ORF">Rhopal_004336-T1</name>
</gene>
<comment type="similarity">
    <text evidence="2">Belongs to the cysteine synthase/cystathionine beta-synthase family.</text>
</comment>
<dbReference type="EMBL" id="BQKY01000008">
    <property type="protein sequence ID" value="GJN91316.1"/>
    <property type="molecule type" value="Genomic_DNA"/>
</dbReference>
<feature type="compositionally biased region" description="Low complexity" evidence="12">
    <location>
        <begin position="175"/>
        <end position="189"/>
    </location>
</feature>
<feature type="region of interest" description="Disordered" evidence="12">
    <location>
        <begin position="172"/>
        <end position="201"/>
    </location>
</feature>
<dbReference type="Pfam" id="PF00291">
    <property type="entry name" value="PALP"/>
    <property type="match status" value="1"/>
</dbReference>
<dbReference type="InterPro" id="IPR036052">
    <property type="entry name" value="TrpB-like_PALP_sf"/>
</dbReference>
<dbReference type="InterPro" id="IPR050214">
    <property type="entry name" value="Cys_Synth/Cystath_Beta-Synth"/>
</dbReference>
<dbReference type="EC" id="2.5.1.47" evidence="3"/>
<evidence type="ECO:0000259" key="14">
    <source>
        <dbReference type="Pfam" id="PF00291"/>
    </source>
</evidence>
<protein>
    <recommendedName>
        <fullName evidence="3">cysteine synthase</fullName>
        <ecNumber evidence="3">2.5.1.47</ecNumber>
    </recommendedName>
    <alternativeName>
        <fullName evidence="11">Cysteine synthase-like protein</fullName>
    </alternativeName>
</protein>
<evidence type="ECO:0000256" key="6">
    <source>
        <dbReference type="ARBA" id="ARBA00022787"/>
    </source>
</evidence>
<dbReference type="PANTHER" id="PTHR10314">
    <property type="entry name" value="CYSTATHIONINE BETA-SYNTHASE"/>
    <property type="match status" value="1"/>
</dbReference>
<keyword evidence="4" id="KW-0808">Transferase</keyword>
<keyword evidence="5 13" id="KW-0812">Transmembrane</keyword>
<dbReference type="InterPro" id="IPR001926">
    <property type="entry name" value="TrpB-like_PALP"/>
</dbReference>
<evidence type="ECO:0000256" key="1">
    <source>
        <dbReference type="ARBA" id="ARBA00004572"/>
    </source>
</evidence>
<evidence type="ECO:0000256" key="13">
    <source>
        <dbReference type="SAM" id="Phobius"/>
    </source>
</evidence>
<keyword evidence="16" id="KW-1185">Reference proteome</keyword>
<evidence type="ECO:0000256" key="11">
    <source>
        <dbReference type="ARBA" id="ARBA00078545"/>
    </source>
</evidence>
<keyword evidence="8" id="KW-0496">Mitochondrion</keyword>
<proteinExistence type="inferred from homology"/>
<dbReference type="GO" id="GO:0005741">
    <property type="term" value="C:mitochondrial outer membrane"/>
    <property type="evidence" value="ECO:0007669"/>
    <property type="project" value="UniProtKB-SubCell"/>
</dbReference>